<dbReference type="EMBL" id="GL888473">
    <property type="protein sequence ID" value="EGI60447.1"/>
    <property type="molecule type" value="Genomic_DNA"/>
</dbReference>
<protein>
    <submittedName>
        <fullName evidence="1">Uncharacterized protein</fullName>
    </submittedName>
</protein>
<sequence length="130" mass="15290">MPRVRRADRKAAYRSLVYHREYHRSEEFDPQNSVKVVAVKVKELEVVGEIEKNKKKENGEGEEGIDEMVVKEKWIEKVYRYTGRKRRIGEKRDYAEWPFFPTEGSGLQLRSSQKASQLISSWVCLNLAKT</sequence>
<accession>F4WZC6</accession>
<proteinExistence type="predicted"/>
<reference evidence="1" key="1">
    <citation type="submission" date="2011-02" db="EMBL/GenBank/DDBJ databases">
        <title>The genome of the leaf-cutting ant Acromyrmex echinatior suggests key adaptations to social evolution and fungus farming.</title>
        <authorList>
            <person name="Nygaard S."/>
            <person name="Zhang G."/>
        </authorList>
    </citation>
    <scope>NUCLEOTIDE SEQUENCE</scope>
</reference>
<dbReference type="InParanoid" id="F4WZC6"/>
<gene>
    <name evidence="1" type="ORF">G5I_11344</name>
</gene>
<evidence type="ECO:0000313" key="1">
    <source>
        <dbReference type="EMBL" id="EGI60447.1"/>
    </source>
</evidence>
<organism evidence="2">
    <name type="scientific">Acromyrmex echinatior</name>
    <name type="common">Panamanian leafcutter ant</name>
    <name type="synonym">Acromyrmex octospinosus echinatior</name>
    <dbReference type="NCBI Taxonomy" id="103372"/>
    <lineage>
        <taxon>Eukaryota</taxon>
        <taxon>Metazoa</taxon>
        <taxon>Ecdysozoa</taxon>
        <taxon>Arthropoda</taxon>
        <taxon>Hexapoda</taxon>
        <taxon>Insecta</taxon>
        <taxon>Pterygota</taxon>
        <taxon>Neoptera</taxon>
        <taxon>Endopterygota</taxon>
        <taxon>Hymenoptera</taxon>
        <taxon>Apocrita</taxon>
        <taxon>Aculeata</taxon>
        <taxon>Formicoidea</taxon>
        <taxon>Formicidae</taxon>
        <taxon>Myrmicinae</taxon>
        <taxon>Acromyrmex</taxon>
    </lineage>
</organism>
<keyword evidence="2" id="KW-1185">Reference proteome</keyword>
<dbReference type="Proteomes" id="UP000007755">
    <property type="component" value="Unassembled WGS sequence"/>
</dbReference>
<evidence type="ECO:0000313" key="2">
    <source>
        <dbReference type="Proteomes" id="UP000007755"/>
    </source>
</evidence>
<name>F4WZC6_ACREC</name>
<dbReference type="AlphaFoldDB" id="F4WZC6"/>